<dbReference type="SUPFAM" id="SSF51126">
    <property type="entry name" value="Pectin lyase-like"/>
    <property type="match status" value="1"/>
</dbReference>
<comment type="caution">
    <text evidence="1">The sequence shown here is derived from an EMBL/GenBank/DDBJ whole genome shotgun (WGS) entry which is preliminary data.</text>
</comment>
<dbReference type="SMART" id="SM00710">
    <property type="entry name" value="PbH1"/>
    <property type="match status" value="2"/>
</dbReference>
<accession>X1VJV8</accession>
<reference evidence="1" key="1">
    <citation type="journal article" date="2014" name="Front. Microbiol.">
        <title>High frequency of phylogenetically diverse reductive dehalogenase-homologous genes in deep subseafloor sedimentary metagenomes.</title>
        <authorList>
            <person name="Kawai M."/>
            <person name="Futagami T."/>
            <person name="Toyoda A."/>
            <person name="Takaki Y."/>
            <person name="Nishi S."/>
            <person name="Hori S."/>
            <person name="Arai W."/>
            <person name="Tsubouchi T."/>
            <person name="Morono Y."/>
            <person name="Uchiyama I."/>
            <person name="Ito T."/>
            <person name="Fujiyama A."/>
            <person name="Inagaki F."/>
            <person name="Takami H."/>
        </authorList>
    </citation>
    <scope>NUCLEOTIDE SEQUENCE</scope>
    <source>
        <strain evidence="1">Expedition CK06-06</strain>
    </source>
</reference>
<dbReference type="Gene3D" id="2.160.20.10">
    <property type="entry name" value="Single-stranded right-handed beta-helix, Pectin lyase-like"/>
    <property type="match status" value="1"/>
</dbReference>
<protein>
    <recommendedName>
        <fullName evidence="2">Periplasmic copper-binding protein NosD beta helix domain-containing protein</fullName>
    </recommendedName>
</protein>
<dbReference type="EMBL" id="BARW01039281">
    <property type="protein sequence ID" value="GAJ19257.1"/>
    <property type="molecule type" value="Genomic_DNA"/>
</dbReference>
<dbReference type="InterPro" id="IPR006626">
    <property type="entry name" value="PbH1"/>
</dbReference>
<dbReference type="NCBIfam" id="TIGR03804">
    <property type="entry name" value="para_beta_helix"/>
    <property type="match status" value="1"/>
</dbReference>
<evidence type="ECO:0000313" key="1">
    <source>
        <dbReference type="EMBL" id="GAJ19257.1"/>
    </source>
</evidence>
<dbReference type="AlphaFoldDB" id="X1VJV8"/>
<proteinExistence type="predicted"/>
<evidence type="ECO:0008006" key="2">
    <source>
        <dbReference type="Google" id="ProtNLM"/>
    </source>
</evidence>
<feature type="non-terminal residue" evidence="1">
    <location>
        <position position="1"/>
    </location>
</feature>
<dbReference type="InterPro" id="IPR012334">
    <property type="entry name" value="Pectin_lyas_fold"/>
</dbReference>
<dbReference type="InterPro" id="IPR011050">
    <property type="entry name" value="Pectin_lyase_fold/virulence"/>
</dbReference>
<name>X1VJV8_9ZZZZ</name>
<dbReference type="InterPro" id="IPR022441">
    <property type="entry name" value="Para_beta_helix_rpt-2"/>
</dbReference>
<sequence length="98" mass="11097">SSGNNIINCDIYNNNYGIYIYQSPDNKLSGNTLYDNVYNFGVEGTTVAHFTQDIDLSNTINGKPIYYLVEEEDITLDETNNIGYLGLNYCYSESGFDY</sequence>
<gene>
    <name evidence="1" type="ORF">S12H4_59898</name>
</gene>
<organism evidence="1">
    <name type="scientific">marine sediment metagenome</name>
    <dbReference type="NCBI Taxonomy" id="412755"/>
    <lineage>
        <taxon>unclassified sequences</taxon>
        <taxon>metagenomes</taxon>
        <taxon>ecological metagenomes</taxon>
    </lineage>
</organism>